<keyword evidence="4" id="KW-0410">Iron transport</keyword>
<name>A0A418Q4D8_9SPHN</name>
<dbReference type="InterPro" id="IPR012910">
    <property type="entry name" value="Plug_dom"/>
</dbReference>
<comment type="caution">
    <text evidence="16">The sequence shown here is derived from an EMBL/GenBank/DDBJ whole genome shotgun (WGS) entry which is preliminary data.</text>
</comment>
<dbReference type="CDD" id="cd01347">
    <property type="entry name" value="ligand_gated_channel"/>
    <property type="match status" value="1"/>
</dbReference>
<evidence type="ECO:0000256" key="13">
    <source>
        <dbReference type="SAM" id="SignalP"/>
    </source>
</evidence>
<comment type="subcellular location">
    <subcellularLocation>
        <location evidence="1 11">Cell outer membrane</location>
        <topology evidence="1 11">Multi-pass membrane protein</topology>
    </subcellularLocation>
</comment>
<evidence type="ECO:0000256" key="6">
    <source>
        <dbReference type="ARBA" id="ARBA00023004"/>
    </source>
</evidence>
<dbReference type="PANTHER" id="PTHR32552">
    <property type="entry name" value="FERRICHROME IRON RECEPTOR-RELATED"/>
    <property type="match status" value="1"/>
</dbReference>
<dbReference type="OrthoDB" id="9760333at2"/>
<organism evidence="16 17">
    <name type="scientific">Sphingomonas edaphi</name>
    <dbReference type="NCBI Taxonomy" id="2315689"/>
    <lineage>
        <taxon>Bacteria</taxon>
        <taxon>Pseudomonadati</taxon>
        <taxon>Pseudomonadota</taxon>
        <taxon>Alphaproteobacteria</taxon>
        <taxon>Sphingomonadales</taxon>
        <taxon>Sphingomonadaceae</taxon>
        <taxon>Sphingomonas</taxon>
    </lineage>
</organism>
<dbReference type="EMBL" id="QXTF01000001">
    <property type="protein sequence ID" value="RIX32771.1"/>
    <property type="molecule type" value="Genomic_DNA"/>
</dbReference>
<evidence type="ECO:0000256" key="9">
    <source>
        <dbReference type="ARBA" id="ARBA00023136"/>
    </source>
</evidence>
<evidence type="ECO:0000259" key="14">
    <source>
        <dbReference type="Pfam" id="PF00593"/>
    </source>
</evidence>
<evidence type="ECO:0000256" key="10">
    <source>
        <dbReference type="ARBA" id="ARBA00023237"/>
    </source>
</evidence>
<sequence>MRTISASRALLLAGIAASAAMPVQAVAQGQEQPAGDANAAAEQVEAEISETGDIVVTARRRAESLQDVPIAVTAFSGEQLEQEGAIDITDIGDTAPNVTLEASRGTNSTLTAFIRGIGQQDPVAGFEQGVGIYLDDVYLNRPQGAVLDIYDVERIEVLRGPQGTLYGRNTIGGAIKYVTRRLPNRPDLRARGTVGTYGQMDGVLTASYPVADMFRIGASVARLHRDGFGTNFTTGDDNYNKDVIAGRISAEIGNDGSALLRLSADYTKDTSNTRGGHRLITSLQTGQEPLDGVFNSRGALLDPKQKVISKGVAAHGQVEVADGLRLKSITSFRKDNSATPIDFDALAQVDVDVPAVYKNKQFSQEVQLEVDKGPLSGVVGAYYLNADAYTAFDVRLYTSLPLVLPGLTALTQGDVGTKTWAVFGDFSYEISPQFAVSVGARYTVDRRHAEVLRESYILGGSPEFGSAPPFDTDAFDPVRIATTSDFEGKRKDTAFTPRVSVSFKPNDNHHLYASFSKGFKGGGFDPRGQSASAPDLDGNGTVTPEERYEYMDFDPEKVTSYELGWKASLLDKRVFTSLALFHADYKNLQIPGSIGCVVAGVPSFCGATTNAARARIQGVEFEGDARLFGNPGGARMNFGWSVGYLDSRFKKYIGAGGIDFADDRKIQNTPKWTGSGTLRYASPLYDGDLTLSSTLSYRSKSQQFEVPTPTLDQKGFALLDASAVYELPGGHWTVGLHGKNLTNKKYITAGYNFLAQNANTGEFLTNPVTGNYIPTLGTEGVLTAYYGNPRQIMFTVGYKM</sequence>
<comment type="similarity">
    <text evidence="11 12">Belongs to the TonB-dependent receptor family.</text>
</comment>
<keyword evidence="16" id="KW-0675">Receptor</keyword>
<evidence type="ECO:0000256" key="7">
    <source>
        <dbReference type="ARBA" id="ARBA00023065"/>
    </source>
</evidence>
<dbReference type="InterPro" id="IPR039426">
    <property type="entry name" value="TonB-dep_rcpt-like"/>
</dbReference>
<evidence type="ECO:0000256" key="4">
    <source>
        <dbReference type="ARBA" id="ARBA00022496"/>
    </source>
</evidence>
<keyword evidence="17" id="KW-1185">Reference proteome</keyword>
<evidence type="ECO:0000256" key="3">
    <source>
        <dbReference type="ARBA" id="ARBA00022452"/>
    </source>
</evidence>
<dbReference type="InterPro" id="IPR000531">
    <property type="entry name" value="Beta-barrel_TonB"/>
</dbReference>
<evidence type="ECO:0000256" key="8">
    <source>
        <dbReference type="ARBA" id="ARBA00023077"/>
    </source>
</evidence>
<feature type="domain" description="TonB-dependent receptor-like beta-barrel" evidence="14">
    <location>
        <begin position="356"/>
        <end position="741"/>
    </location>
</feature>
<dbReference type="GO" id="GO:0006826">
    <property type="term" value="P:iron ion transport"/>
    <property type="evidence" value="ECO:0007669"/>
    <property type="project" value="UniProtKB-KW"/>
</dbReference>
<dbReference type="SUPFAM" id="SSF56935">
    <property type="entry name" value="Porins"/>
    <property type="match status" value="1"/>
</dbReference>
<evidence type="ECO:0000259" key="15">
    <source>
        <dbReference type="Pfam" id="PF07715"/>
    </source>
</evidence>
<evidence type="ECO:0000313" key="17">
    <source>
        <dbReference type="Proteomes" id="UP000285023"/>
    </source>
</evidence>
<protein>
    <submittedName>
        <fullName evidence="16">TonB-dependent receptor</fullName>
    </submittedName>
</protein>
<evidence type="ECO:0000256" key="5">
    <source>
        <dbReference type="ARBA" id="ARBA00022692"/>
    </source>
</evidence>
<keyword evidence="13" id="KW-0732">Signal</keyword>
<keyword evidence="3 11" id="KW-1134">Transmembrane beta strand</keyword>
<keyword evidence="8 12" id="KW-0798">TonB box</keyword>
<dbReference type="PANTHER" id="PTHR32552:SF81">
    <property type="entry name" value="TONB-DEPENDENT OUTER MEMBRANE RECEPTOR"/>
    <property type="match status" value="1"/>
</dbReference>
<dbReference type="GO" id="GO:0009279">
    <property type="term" value="C:cell outer membrane"/>
    <property type="evidence" value="ECO:0007669"/>
    <property type="project" value="UniProtKB-SubCell"/>
</dbReference>
<proteinExistence type="inferred from homology"/>
<evidence type="ECO:0000313" key="16">
    <source>
        <dbReference type="EMBL" id="RIX32771.1"/>
    </source>
</evidence>
<feature type="signal peptide" evidence="13">
    <location>
        <begin position="1"/>
        <end position="27"/>
    </location>
</feature>
<feature type="domain" description="TonB-dependent receptor plug" evidence="15">
    <location>
        <begin position="65"/>
        <end position="174"/>
    </location>
</feature>
<dbReference type="PROSITE" id="PS52016">
    <property type="entry name" value="TONB_DEPENDENT_REC_3"/>
    <property type="match status" value="1"/>
</dbReference>
<dbReference type="Proteomes" id="UP000285023">
    <property type="component" value="Unassembled WGS sequence"/>
</dbReference>
<keyword evidence="10 11" id="KW-0998">Cell outer membrane</keyword>
<evidence type="ECO:0000256" key="2">
    <source>
        <dbReference type="ARBA" id="ARBA00022448"/>
    </source>
</evidence>
<gene>
    <name evidence="16" type="ORF">D3M59_06515</name>
</gene>
<accession>A0A418Q4D8</accession>
<dbReference type="Gene3D" id="2.40.170.20">
    <property type="entry name" value="TonB-dependent receptor, beta-barrel domain"/>
    <property type="match status" value="1"/>
</dbReference>
<feature type="chain" id="PRO_5019174033" evidence="13">
    <location>
        <begin position="28"/>
        <end position="800"/>
    </location>
</feature>
<keyword evidence="2 11" id="KW-0813">Transport</keyword>
<evidence type="ECO:0000256" key="12">
    <source>
        <dbReference type="RuleBase" id="RU003357"/>
    </source>
</evidence>
<keyword evidence="7" id="KW-0406">Ion transport</keyword>
<keyword evidence="5 11" id="KW-0812">Transmembrane</keyword>
<keyword evidence="9 11" id="KW-0472">Membrane</keyword>
<keyword evidence="6" id="KW-0408">Iron</keyword>
<dbReference type="Pfam" id="PF07715">
    <property type="entry name" value="Plug"/>
    <property type="match status" value="1"/>
</dbReference>
<reference evidence="16 17" key="1">
    <citation type="submission" date="2018-09" db="EMBL/GenBank/DDBJ databases">
        <title>Sphingomonas sp. DAC4.</title>
        <authorList>
            <person name="Seo T."/>
        </authorList>
    </citation>
    <scope>NUCLEOTIDE SEQUENCE [LARGE SCALE GENOMIC DNA]</scope>
    <source>
        <strain evidence="16 17">DAC4</strain>
    </source>
</reference>
<dbReference type="Pfam" id="PF00593">
    <property type="entry name" value="TonB_dep_Rec_b-barrel"/>
    <property type="match status" value="1"/>
</dbReference>
<dbReference type="AlphaFoldDB" id="A0A418Q4D8"/>
<evidence type="ECO:0000256" key="11">
    <source>
        <dbReference type="PROSITE-ProRule" id="PRU01360"/>
    </source>
</evidence>
<dbReference type="InterPro" id="IPR036942">
    <property type="entry name" value="Beta-barrel_TonB_sf"/>
</dbReference>
<evidence type="ECO:0000256" key="1">
    <source>
        <dbReference type="ARBA" id="ARBA00004571"/>
    </source>
</evidence>